<evidence type="ECO:0000259" key="3">
    <source>
        <dbReference type="PROSITE" id="PS50846"/>
    </source>
</evidence>
<feature type="region of interest" description="Disordered" evidence="2">
    <location>
        <begin position="152"/>
        <end position="236"/>
    </location>
</feature>
<dbReference type="AlphaFoldDB" id="A0A8T1XB44"/>
<evidence type="ECO:0000256" key="1">
    <source>
        <dbReference type="ARBA" id="ARBA00022723"/>
    </source>
</evidence>
<dbReference type="CDD" id="cd00371">
    <property type="entry name" value="HMA"/>
    <property type="match status" value="1"/>
</dbReference>
<name>A0A8T1XB44_9BRAS</name>
<dbReference type="InterPro" id="IPR006121">
    <property type="entry name" value="HMA_dom"/>
</dbReference>
<evidence type="ECO:0000313" key="4">
    <source>
        <dbReference type="EMBL" id="KAG7530049.1"/>
    </source>
</evidence>
<keyword evidence="5" id="KW-1185">Reference proteome</keyword>
<organism evidence="4 5">
    <name type="scientific">Arabidopsis thaliana x Arabidopsis arenosa</name>
    <dbReference type="NCBI Taxonomy" id="1240361"/>
    <lineage>
        <taxon>Eukaryota</taxon>
        <taxon>Viridiplantae</taxon>
        <taxon>Streptophyta</taxon>
        <taxon>Embryophyta</taxon>
        <taxon>Tracheophyta</taxon>
        <taxon>Spermatophyta</taxon>
        <taxon>Magnoliopsida</taxon>
        <taxon>eudicotyledons</taxon>
        <taxon>Gunneridae</taxon>
        <taxon>Pentapetalae</taxon>
        <taxon>rosids</taxon>
        <taxon>malvids</taxon>
        <taxon>Brassicales</taxon>
        <taxon>Brassicaceae</taxon>
        <taxon>Camelineae</taxon>
        <taxon>Arabidopsis</taxon>
    </lineage>
</organism>
<gene>
    <name evidence="4" type="ORF">ISN45_Un55g000440</name>
</gene>
<feature type="compositionally biased region" description="Gly residues" evidence="2">
    <location>
        <begin position="179"/>
        <end position="192"/>
    </location>
</feature>
<comment type="caution">
    <text evidence="4">The sequence shown here is derived from an EMBL/GenBank/DDBJ whole genome shotgun (WGS) entry which is preliminary data.</text>
</comment>
<proteinExistence type="predicted"/>
<dbReference type="PANTHER" id="PTHR45868">
    <property type="entry name" value="HEAVY METAL-ASSOCIATED ISOPRENYLATED PLANT PROTEIN 33-RELATED"/>
    <property type="match status" value="1"/>
</dbReference>
<dbReference type="PANTHER" id="PTHR45868:SF93">
    <property type="entry name" value="OS12G0144600 PROTEIN"/>
    <property type="match status" value="1"/>
</dbReference>
<dbReference type="GO" id="GO:0046872">
    <property type="term" value="F:metal ion binding"/>
    <property type="evidence" value="ECO:0007669"/>
    <property type="project" value="UniProtKB-KW"/>
</dbReference>
<accession>A0A8T1XB44</accession>
<sequence>MESHSPSNHPPFHRQQTRVLKLEPKCCNECARKVKRAMLNVEGVHSIKVNANEGTIEVNSEVDPQVLIAMAAKAGKRAELLWEPEPESPDDISTVTPPLAMPSTCRRQVHISNFDGFEQTVHLQDLVDKNARGIKHMDIIDKRVIKITFKESHDDPSSDHSRDSPSPIAPPSSDPKNSNGGGGEASGSGACGNVGAPATAAEPTPKINDAPCNGKAAEPPLANVNCSSRGNSCRLM</sequence>
<feature type="domain" description="HMA" evidence="3">
    <location>
        <begin position="16"/>
        <end position="79"/>
    </location>
</feature>
<evidence type="ECO:0000313" key="5">
    <source>
        <dbReference type="Proteomes" id="UP000694240"/>
    </source>
</evidence>
<dbReference type="EMBL" id="JAEFBK010000055">
    <property type="protein sequence ID" value="KAG7530049.1"/>
    <property type="molecule type" value="Genomic_DNA"/>
</dbReference>
<dbReference type="PROSITE" id="PS50846">
    <property type="entry name" value="HMA_2"/>
    <property type="match status" value="1"/>
</dbReference>
<protein>
    <submittedName>
        <fullName evidence="4">Heavy metal-associated domain HMA</fullName>
    </submittedName>
</protein>
<feature type="compositionally biased region" description="Polar residues" evidence="2">
    <location>
        <begin position="224"/>
        <end position="236"/>
    </location>
</feature>
<dbReference type="Pfam" id="PF00403">
    <property type="entry name" value="HMA"/>
    <property type="match status" value="1"/>
</dbReference>
<feature type="compositionally biased region" description="Basic and acidic residues" evidence="2">
    <location>
        <begin position="152"/>
        <end position="163"/>
    </location>
</feature>
<dbReference type="Proteomes" id="UP000694240">
    <property type="component" value="Unassembled WGS sequence"/>
</dbReference>
<keyword evidence="1" id="KW-0479">Metal-binding</keyword>
<reference evidence="4 5" key="1">
    <citation type="submission" date="2020-12" db="EMBL/GenBank/DDBJ databases">
        <title>Concerted genomic and epigenomic changes stabilize Arabidopsis allopolyploids.</title>
        <authorList>
            <person name="Chen Z."/>
        </authorList>
    </citation>
    <scope>NUCLEOTIDE SEQUENCE [LARGE SCALE GENOMIC DNA]</scope>
    <source>
        <strain evidence="4">Allo738</strain>
        <tissue evidence="4">Leaf</tissue>
    </source>
</reference>
<evidence type="ECO:0000256" key="2">
    <source>
        <dbReference type="SAM" id="MobiDB-lite"/>
    </source>
</evidence>